<evidence type="ECO:0000313" key="3">
    <source>
        <dbReference type="Proteomes" id="UP001172159"/>
    </source>
</evidence>
<evidence type="ECO:0000256" key="1">
    <source>
        <dbReference type="SAM" id="MobiDB-lite"/>
    </source>
</evidence>
<feature type="region of interest" description="Disordered" evidence="1">
    <location>
        <begin position="28"/>
        <end position="71"/>
    </location>
</feature>
<dbReference type="EMBL" id="JAUKTV010000002">
    <property type="protein sequence ID" value="KAK0744336.1"/>
    <property type="molecule type" value="Genomic_DNA"/>
</dbReference>
<reference evidence="2" key="1">
    <citation type="submission" date="2023-06" db="EMBL/GenBank/DDBJ databases">
        <title>Genome-scale phylogeny and comparative genomics of the fungal order Sordariales.</title>
        <authorList>
            <consortium name="Lawrence Berkeley National Laboratory"/>
            <person name="Hensen N."/>
            <person name="Bonometti L."/>
            <person name="Westerberg I."/>
            <person name="Brannstrom I.O."/>
            <person name="Guillou S."/>
            <person name="Cros-Aarteil S."/>
            <person name="Calhoun S."/>
            <person name="Haridas S."/>
            <person name="Kuo A."/>
            <person name="Mondo S."/>
            <person name="Pangilinan J."/>
            <person name="Riley R."/>
            <person name="Labutti K."/>
            <person name="Andreopoulos B."/>
            <person name="Lipzen A."/>
            <person name="Chen C."/>
            <person name="Yanf M."/>
            <person name="Daum C."/>
            <person name="Ng V."/>
            <person name="Clum A."/>
            <person name="Steindorff A."/>
            <person name="Ohm R."/>
            <person name="Martin F."/>
            <person name="Silar P."/>
            <person name="Natvig D."/>
            <person name="Lalanne C."/>
            <person name="Gautier V."/>
            <person name="Ament-Velasquez S.L."/>
            <person name="Kruys A."/>
            <person name="Hutchinson M.I."/>
            <person name="Powell A.J."/>
            <person name="Barry K."/>
            <person name="Miller A.N."/>
            <person name="Grigoriev I.V."/>
            <person name="Debuchy R."/>
            <person name="Gladieux P."/>
            <person name="Thoren M.H."/>
            <person name="Johannesson H."/>
        </authorList>
    </citation>
    <scope>NUCLEOTIDE SEQUENCE</scope>
    <source>
        <strain evidence="2">CBS 540.89</strain>
    </source>
</reference>
<organism evidence="2 3">
    <name type="scientific">Apiosordaria backusii</name>
    <dbReference type="NCBI Taxonomy" id="314023"/>
    <lineage>
        <taxon>Eukaryota</taxon>
        <taxon>Fungi</taxon>
        <taxon>Dikarya</taxon>
        <taxon>Ascomycota</taxon>
        <taxon>Pezizomycotina</taxon>
        <taxon>Sordariomycetes</taxon>
        <taxon>Sordariomycetidae</taxon>
        <taxon>Sordariales</taxon>
        <taxon>Lasiosphaeriaceae</taxon>
        <taxon>Apiosordaria</taxon>
    </lineage>
</organism>
<evidence type="ECO:0000313" key="2">
    <source>
        <dbReference type="EMBL" id="KAK0744336.1"/>
    </source>
</evidence>
<gene>
    <name evidence="2" type="ORF">B0T21DRAFT_357626</name>
</gene>
<feature type="compositionally biased region" description="Polar residues" evidence="1">
    <location>
        <begin position="31"/>
        <end position="44"/>
    </location>
</feature>
<protein>
    <submittedName>
        <fullName evidence="2">Uncharacterized protein</fullName>
    </submittedName>
</protein>
<feature type="compositionally biased region" description="Polar residues" evidence="1">
    <location>
        <begin position="51"/>
        <end position="71"/>
    </location>
</feature>
<name>A0AA40ERU8_9PEZI</name>
<dbReference type="AlphaFoldDB" id="A0AA40ERU8"/>
<accession>A0AA40ERU8</accession>
<comment type="caution">
    <text evidence="2">The sequence shown here is derived from an EMBL/GenBank/DDBJ whole genome shotgun (WGS) entry which is preliminary data.</text>
</comment>
<sequence length="188" mass="20958">MDLTNDTYQQYLLRTSAARDLSALFRGTGPWDSNDTNRRPTSTAAKPDCISFTTSSSTNETPPDNTGDANQQAWRVDGATDGSRQILAVPVSRNCSFPPLRVDVFLPEFSNLSEYLYGALDCHACVHIRDGRFDSLGLAVHVRKSLQHWSSKFPDFSSYYKSLTFGTRICFRSVETNPTSTAIHIRHG</sequence>
<keyword evidence="3" id="KW-1185">Reference proteome</keyword>
<proteinExistence type="predicted"/>
<dbReference type="Proteomes" id="UP001172159">
    <property type="component" value="Unassembled WGS sequence"/>
</dbReference>